<evidence type="ECO:0000313" key="2">
    <source>
        <dbReference type="EMBL" id="MFC7336972.1"/>
    </source>
</evidence>
<name>A0ABW2L3R2_9BACT</name>
<feature type="transmembrane region" description="Helical" evidence="1">
    <location>
        <begin position="43"/>
        <end position="67"/>
    </location>
</feature>
<organism evidence="2 3">
    <name type="scientific">Haloferula chungangensis</name>
    <dbReference type="NCBI Taxonomy" id="1048331"/>
    <lineage>
        <taxon>Bacteria</taxon>
        <taxon>Pseudomonadati</taxon>
        <taxon>Verrucomicrobiota</taxon>
        <taxon>Verrucomicrobiia</taxon>
        <taxon>Verrucomicrobiales</taxon>
        <taxon>Verrucomicrobiaceae</taxon>
        <taxon>Haloferula</taxon>
    </lineage>
</organism>
<dbReference type="RefSeq" id="WP_379710844.1">
    <property type="nucleotide sequence ID" value="NZ_JBHTBS010000003.1"/>
</dbReference>
<comment type="caution">
    <text evidence="2">The sequence shown here is derived from an EMBL/GenBank/DDBJ whole genome shotgun (WGS) entry which is preliminary data.</text>
</comment>
<gene>
    <name evidence="2" type="ORF">ACFQY0_07265</name>
</gene>
<protein>
    <submittedName>
        <fullName evidence="2">Uncharacterized protein</fullName>
    </submittedName>
</protein>
<sequence length="75" mass="8092">MNRLVRIALTLFASSTILIFLIQQRLKEAEGMAEEALRNETQMAAIGVIIAGALAAGGFILIIVALARSRKNKLP</sequence>
<proteinExistence type="predicted"/>
<feature type="transmembrane region" description="Helical" evidence="1">
    <location>
        <begin position="7"/>
        <end position="23"/>
    </location>
</feature>
<evidence type="ECO:0000256" key="1">
    <source>
        <dbReference type="SAM" id="Phobius"/>
    </source>
</evidence>
<reference evidence="3" key="1">
    <citation type="journal article" date="2019" name="Int. J. Syst. Evol. Microbiol.">
        <title>The Global Catalogue of Microorganisms (GCM) 10K type strain sequencing project: providing services to taxonomists for standard genome sequencing and annotation.</title>
        <authorList>
            <consortium name="The Broad Institute Genomics Platform"/>
            <consortium name="The Broad Institute Genome Sequencing Center for Infectious Disease"/>
            <person name="Wu L."/>
            <person name="Ma J."/>
        </authorList>
    </citation>
    <scope>NUCLEOTIDE SEQUENCE [LARGE SCALE GENOMIC DNA]</scope>
    <source>
        <strain evidence="3">CGMCC 4.1467</strain>
    </source>
</reference>
<dbReference type="Proteomes" id="UP001596472">
    <property type="component" value="Unassembled WGS sequence"/>
</dbReference>
<accession>A0ABW2L3R2</accession>
<evidence type="ECO:0000313" key="3">
    <source>
        <dbReference type="Proteomes" id="UP001596472"/>
    </source>
</evidence>
<keyword evidence="1" id="KW-0812">Transmembrane</keyword>
<keyword evidence="1" id="KW-0472">Membrane</keyword>
<keyword evidence="3" id="KW-1185">Reference proteome</keyword>
<keyword evidence="1" id="KW-1133">Transmembrane helix</keyword>
<dbReference type="EMBL" id="JBHTBS010000003">
    <property type="protein sequence ID" value="MFC7336972.1"/>
    <property type="molecule type" value="Genomic_DNA"/>
</dbReference>